<sequence>ELVVELVVELVFELVFEVVVELVDFGECEPDEETAGELFCGLLLEAPLLGEGLAAGKGGAAGEFPAGVPSEEEPGSNGTPLITLKSPENFSPLPSLITNIYTPGVTLTFHCLLNLVRSSESSIVTSSFVSLLRIFKVPAIVGEAPSIDQVIVNVAVVERVPVGVLTTTSII</sequence>
<comment type="caution">
    <text evidence="1">The sequence shown here is derived from an EMBL/GenBank/DDBJ whole genome shotgun (WGS) entry which is preliminary data.</text>
</comment>
<evidence type="ECO:0000313" key="1">
    <source>
        <dbReference type="EMBL" id="CAG8828718.1"/>
    </source>
</evidence>
<dbReference type="Proteomes" id="UP000789901">
    <property type="component" value="Unassembled WGS sequence"/>
</dbReference>
<protein>
    <submittedName>
        <fullName evidence="1">9899_t:CDS:1</fullName>
    </submittedName>
</protein>
<name>A0ABN7WEA3_GIGMA</name>
<keyword evidence="2" id="KW-1185">Reference proteome</keyword>
<accession>A0ABN7WEA3</accession>
<gene>
    <name evidence="1" type="ORF">GMARGA_LOCUS29786</name>
</gene>
<organism evidence="1 2">
    <name type="scientific">Gigaspora margarita</name>
    <dbReference type="NCBI Taxonomy" id="4874"/>
    <lineage>
        <taxon>Eukaryota</taxon>
        <taxon>Fungi</taxon>
        <taxon>Fungi incertae sedis</taxon>
        <taxon>Mucoromycota</taxon>
        <taxon>Glomeromycotina</taxon>
        <taxon>Glomeromycetes</taxon>
        <taxon>Diversisporales</taxon>
        <taxon>Gigasporaceae</taxon>
        <taxon>Gigaspora</taxon>
    </lineage>
</organism>
<dbReference type="EMBL" id="CAJVQB010040697">
    <property type="protein sequence ID" value="CAG8828718.1"/>
    <property type="molecule type" value="Genomic_DNA"/>
</dbReference>
<reference evidence="1 2" key="1">
    <citation type="submission" date="2021-06" db="EMBL/GenBank/DDBJ databases">
        <authorList>
            <person name="Kallberg Y."/>
            <person name="Tangrot J."/>
            <person name="Rosling A."/>
        </authorList>
    </citation>
    <scope>NUCLEOTIDE SEQUENCE [LARGE SCALE GENOMIC DNA]</scope>
    <source>
        <strain evidence="1 2">120-4 pot B 10/14</strain>
    </source>
</reference>
<feature type="non-terminal residue" evidence="1">
    <location>
        <position position="1"/>
    </location>
</feature>
<proteinExistence type="predicted"/>
<evidence type="ECO:0000313" key="2">
    <source>
        <dbReference type="Proteomes" id="UP000789901"/>
    </source>
</evidence>